<dbReference type="Proteomes" id="UP001235133">
    <property type="component" value="Unassembled WGS sequence"/>
</dbReference>
<dbReference type="RefSeq" id="WP_308866790.1">
    <property type="nucleotide sequence ID" value="NZ_JAVFWO010000002.1"/>
</dbReference>
<protein>
    <submittedName>
        <fullName evidence="1">Uncharacterized protein</fullName>
    </submittedName>
</protein>
<accession>A0ABU0YYD9</accession>
<dbReference type="EMBL" id="JAVFWO010000002">
    <property type="protein sequence ID" value="MDQ7877354.1"/>
    <property type="molecule type" value="Genomic_DNA"/>
</dbReference>
<evidence type="ECO:0000313" key="2">
    <source>
        <dbReference type="Proteomes" id="UP001235133"/>
    </source>
</evidence>
<gene>
    <name evidence="1" type="ORF">Q9R08_05120</name>
</gene>
<keyword evidence="2" id="KW-1185">Reference proteome</keyword>
<comment type="caution">
    <text evidence="1">The sequence shown here is derived from an EMBL/GenBank/DDBJ whole genome shotgun (WGS) entry which is preliminary data.</text>
</comment>
<reference evidence="1 2" key="1">
    <citation type="submission" date="2023-08" db="EMBL/GenBank/DDBJ databases">
        <title>Microbacterium psychrotolerans sp. nov., a psychrotolerant bacterium isolated from soil in Heilongjiang Province, China.</title>
        <authorList>
            <person name="An P."/>
            <person name="Zhao D."/>
            <person name="Xiang H."/>
        </authorList>
    </citation>
    <scope>NUCLEOTIDE SEQUENCE [LARGE SCALE GENOMIC DNA]</scope>
    <source>
        <strain evidence="1 2">QXD-8</strain>
    </source>
</reference>
<proteinExistence type="predicted"/>
<organism evidence="1 2">
    <name type="scientific">Microbacterium psychrotolerans</name>
    <dbReference type="NCBI Taxonomy" id="3068321"/>
    <lineage>
        <taxon>Bacteria</taxon>
        <taxon>Bacillati</taxon>
        <taxon>Actinomycetota</taxon>
        <taxon>Actinomycetes</taxon>
        <taxon>Micrococcales</taxon>
        <taxon>Microbacteriaceae</taxon>
        <taxon>Microbacterium</taxon>
    </lineage>
</organism>
<sequence length="47" mass="5272">MKIRIALTLTFERTKPDTPEAPVVIESQGSLIETAPQPRYIGFTPEE</sequence>
<name>A0ABU0YYD9_9MICO</name>
<evidence type="ECO:0000313" key="1">
    <source>
        <dbReference type="EMBL" id="MDQ7877354.1"/>
    </source>
</evidence>